<organism evidence="2 3">
    <name type="scientific">Vibrio chagasii</name>
    <dbReference type="NCBI Taxonomy" id="170679"/>
    <lineage>
        <taxon>Bacteria</taxon>
        <taxon>Pseudomonadati</taxon>
        <taxon>Pseudomonadota</taxon>
        <taxon>Gammaproteobacteria</taxon>
        <taxon>Vibrionales</taxon>
        <taxon>Vibrionaceae</taxon>
        <taxon>Vibrio</taxon>
    </lineage>
</organism>
<evidence type="ECO:0000313" key="1">
    <source>
        <dbReference type="EMBL" id="NOH35315.1"/>
    </source>
</evidence>
<reference evidence="1 4" key="2">
    <citation type="submission" date="2019-09" db="EMBL/GenBank/DDBJ databases">
        <title>Draft genome sequencing and comparative genomics of hatchery-associated Vibrios.</title>
        <authorList>
            <person name="Kehlet-Delgado H."/>
            <person name="Mueller R.S."/>
        </authorList>
    </citation>
    <scope>NUCLEOTIDE SEQUENCE [LARGE SCALE GENOMIC DNA]</scope>
    <source>
        <strain evidence="1 4">00-90-10</strain>
    </source>
</reference>
<protein>
    <submittedName>
        <fullName evidence="2">Uncharacterized protein</fullName>
    </submittedName>
</protein>
<dbReference type="Proteomes" id="UP000525336">
    <property type="component" value="Unassembled WGS sequence"/>
</dbReference>
<evidence type="ECO:0000313" key="3">
    <source>
        <dbReference type="Proteomes" id="UP000238707"/>
    </source>
</evidence>
<evidence type="ECO:0000313" key="4">
    <source>
        <dbReference type="Proteomes" id="UP000525336"/>
    </source>
</evidence>
<dbReference type="AlphaFoldDB" id="A0A2S7V2Y8"/>
<dbReference type="Proteomes" id="UP000238707">
    <property type="component" value="Unassembled WGS sequence"/>
</dbReference>
<name>A0A2S7V2Y8_9VIBR</name>
<gene>
    <name evidence="2" type="ORF">BTO10_22365</name>
    <name evidence="1" type="ORF">F0245_18435</name>
</gene>
<accession>A0A2S7V2Y8</accession>
<proteinExistence type="predicted"/>
<evidence type="ECO:0000313" key="2">
    <source>
        <dbReference type="EMBL" id="PQJ55911.1"/>
    </source>
</evidence>
<dbReference type="EMBL" id="MSCI01000004">
    <property type="protein sequence ID" value="PQJ55911.1"/>
    <property type="molecule type" value="Genomic_DNA"/>
</dbReference>
<keyword evidence="3" id="KW-1185">Reference proteome</keyword>
<comment type="caution">
    <text evidence="2">The sequence shown here is derived from an EMBL/GenBank/DDBJ whole genome shotgun (WGS) entry which is preliminary data.</text>
</comment>
<sequence>MNELILSIPFVHRLTRFGRHLAEHHKVIDLSHEFTFVVIIVSFCFVTLRNEFSTIHFGATK</sequence>
<reference evidence="2 3" key="1">
    <citation type="submission" date="2016-12" db="EMBL/GenBank/DDBJ databases">
        <title>Diversity of luminous bacteria.</title>
        <authorList>
            <person name="Yoshizawa S."/>
            <person name="Kogure K."/>
        </authorList>
    </citation>
    <scope>NUCLEOTIDE SEQUENCE [LARGE SCALE GENOMIC DNA]</scope>
    <source>
        <strain evidence="2 3">LC2-408</strain>
    </source>
</reference>
<dbReference type="EMBL" id="VTXW01000021">
    <property type="protein sequence ID" value="NOH35315.1"/>
    <property type="molecule type" value="Genomic_DNA"/>
</dbReference>